<evidence type="ECO:0000256" key="2">
    <source>
        <dbReference type="ARBA" id="ARBA00023315"/>
    </source>
</evidence>
<evidence type="ECO:0000259" key="3">
    <source>
        <dbReference type="Pfam" id="PF08541"/>
    </source>
</evidence>
<dbReference type="PANTHER" id="PTHR34069:SF2">
    <property type="entry name" value="BETA-KETOACYL-[ACYL-CARRIER-PROTEIN] SYNTHASE III"/>
    <property type="match status" value="1"/>
</dbReference>
<dbReference type="OrthoDB" id="9815506at2"/>
<dbReference type="Pfam" id="PF08545">
    <property type="entry name" value="ACP_syn_III"/>
    <property type="match status" value="1"/>
</dbReference>
<dbReference type="InterPro" id="IPR013751">
    <property type="entry name" value="ACP_syn_III_N"/>
</dbReference>
<dbReference type="GO" id="GO:0044550">
    <property type="term" value="P:secondary metabolite biosynthetic process"/>
    <property type="evidence" value="ECO:0007669"/>
    <property type="project" value="TreeGrafter"/>
</dbReference>
<keyword evidence="1" id="KW-0808">Transferase</keyword>
<dbReference type="InterPro" id="IPR016039">
    <property type="entry name" value="Thiolase-like"/>
</dbReference>
<proteinExistence type="predicted"/>
<evidence type="ECO:0000259" key="4">
    <source>
        <dbReference type="Pfam" id="PF08545"/>
    </source>
</evidence>
<dbReference type="Gene3D" id="3.40.47.10">
    <property type="match status" value="1"/>
</dbReference>
<evidence type="ECO:0000313" key="5">
    <source>
        <dbReference type="EMBL" id="SDD42029.1"/>
    </source>
</evidence>
<feature type="domain" description="Beta-ketoacyl-[acyl-carrier-protein] synthase III N-terminal" evidence="4">
    <location>
        <begin position="116"/>
        <end position="192"/>
    </location>
</feature>
<evidence type="ECO:0000256" key="1">
    <source>
        <dbReference type="ARBA" id="ARBA00022679"/>
    </source>
</evidence>
<dbReference type="Pfam" id="PF08541">
    <property type="entry name" value="ACP_syn_III_C"/>
    <property type="match status" value="1"/>
</dbReference>
<organism evidence="5 6">
    <name type="scientific">Prauserella marina</name>
    <dbReference type="NCBI Taxonomy" id="530584"/>
    <lineage>
        <taxon>Bacteria</taxon>
        <taxon>Bacillati</taxon>
        <taxon>Actinomycetota</taxon>
        <taxon>Actinomycetes</taxon>
        <taxon>Pseudonocardiales</taxon>
        <taxon>Pseudonocardiaceae</taxon>
        <taxon>Prauserella</taxon>
    </lineage>
</organism>
<dbReference type="NCBIfam" id="NF006829">
    <property type="entry name" value="PRK09352.1"/>
    <property type="match status" value="1"/>
</dbReference>
<dbReference type="PANTHER" id="PTHR34069">
    <property type="entry name" value="3-OXOACYL-[ACYL-CARRIER-PROTEIN] SYNTHASE 3"/>
    <property type="match status" value="1"/>
</dbReference>
<dbReference type="KEGG" id="pmad:BAY61_22975"/>
<keyword evidence="6" id="KW-1185">Reference proteome</keyword>
<dbReference type="CDD" id="cd00830">
    <property type="entry name" value="KAS_III"/>
    <property type="match status" value="1"/>
</dbReference>
<evidence type="ECO:0000313" key="6">
    <source>
        <dbReference type="Proteomes" id="UP000199494"/>
    </source>
</evidence>
<dbReference type="AlphaFoldDB" id="A0A222VTZ3"/>
<dbReference type="Proteomes" id="UP000199494">
    <property type="component" value="Unassembled WGS sequence"/>
</dbReference>
<reference evidence="5 6" key="1">
    <citation type="submission" date="2016-10" db="EMBL/GenBank/DDBJ databases">
        <authorList>
            <person name="de Groot N.N."/>
        </authorList>
    </citation>
    <scope>NUCLEOTIDE SEQUENCE [LARGE SCALE GENOMIC DNA]</scope>
    <source>
        <strain evidence="5 6">CGMCC 4.5506</strain>
    </source>
</reference>
<accession>A0A222VTZ3</accession>
<sequence>MSTQENRNTRQSVGVLGTGSYLPKDEVSNDWVAERAGVTAEWIERKTRIRARRYAAPTEATSDLATLAAESALDQAGIGADRLSYLVVATSTPDSPQPPTSALVQHELGAYDAACFDINVVCSGFVYGLELTRALLLMNPGTYALVIGADVYSRILNYDDRATSVLLGDGAGAVVLGPAPMSYGIVDARLRMRGDANELIKVAAGGSRLPTSHETVDAGAHYFTMRGRRVSEFVLDQVPLAVADLLHQAGATGEQIDHIVPHQPNGNLLAELVERLAMPNATTHRSLERYGNVGSACIPVTLDEANRAGELADGELVLLAAFGGGMSIGSCLLRWSA</sequence>
<dbReference type="RefSeq" id="WP_091807715.1">
    <property type="nucleotide sequence ID" value="NZ_CP016353.1"/>
</dbReference>
<feature type="domain" description="Beta-ketoacyl-[acyl-carrier-protein] synthase III C-terminal" evidence="3">
    <location>
        <begin position="246"/>
        <end position="335"/>
    </location>
</feature>
<gene>
    <name evidence="5" type="ORF">SAMN05421630_108116</name>
</gene>
<protein>
    <submittedName>
        <fullName evidence="5">3-oxoacyl-[acyl-carrier-protein] synthase-3</fullName>
    </submittedName>
</protein>
<dbReference type="STRING" id="530584.SAMN05421630_108116"/>
<dbReference type="InterPro" id="IPR013747">
    <property type="entry name" value="ACP_syn_III_C"/>
</dbReference>
<dbReference type="EMBL" id="FMZE01000008">
    <property type="protein sequence ID" value="SDD42029.1"/>
    <property type="molecule type" value="Genomic_DNA"/>
</dbReference>
<name>A0A222VTZ3_9PSEU</name>
<dbReference type="GO" id="GO:0006633">
    <property type="term" value="P:fatty acid biosynthetic process"/>
    <property type="evidence" value="ECO:0007669"/>
    <property type="project" value="InterPro"/>
</dbReference>
<dbReference type="SUPFAM" id="SSF53901">
    <property type="entry name" value="Thiolase-like"/>
    <property type="match status" value="1"/>
</dbReference>
<keyword evidence="2" id="KW-0012">Acyltransferase</keyword>
<dbReference type="GO" id="GO:0004315">
    <property type="term" value="F:3-oxoacyl-[acyl-carrier-protein] synthase activity"/>
    <property type="evidence" value="ECO:0007669"/>
    <property type="project" value="InterPro"/>
</dbReference>